<dbReference type="CDD" id="cd00293">
    <property type="entry name" value="USP-like"/>
    <property type="match status" value="1"/>
</dbReference>
<dbReference type="Gene3D" id="3.40.50.620">
    <property type="entry name" value="HUPs"/>
    <property type="match status" value="1"/>
</dbReference>
<dbReference type="Proteomes" id="UP000215144">
    <property type="component" value="Chromosome 1"/>
</dbReference>
<dbReference type="InterPro" id="IPR014729">
    <property type="entry name" value="Rossmann-like_a/b/a_fold"/>
</dbReference>
<dbReference type="PRINTS" id="PR01438">
    <property type="entry name" value="UNVRSLSTRESS"/>
</dbReference>
<evidence type="ECO:0000313" key="5">
    <source>
        <dbReference type="Proteomes" id="UP000215144"/>
    </source>
</evidence>
<dbReference type="SUPFAM" id="SSF52402">
    <property type="entry name" value="Adenine nucleotide alpha hydrolases-like"/>
    <property type="match status" value="1"/>
</dbReference>
<accession>A0A239XGD0</accession>
<reference evidence="4 5" key="1">
    <citation type="submission" date="2017-06" db="EMBL/GenBank/DDBJ databases">
        <authorList>
            <consortium name="Pathogen Informatics"/>
        </authorList>
    </citation>
    <scope>NUCLEOTIDE SEQUENCE [LARGE SCALE GENOMIC DNA]</scope>
    <source>
        <strain evidence="4 5">NCTC11291</strain>
    </source>
</reference>
<evidence type="ECO:0000256" key="2">
    <source>
        <dbReference type="PIRNR" id="PIRNR006276"/>
    </source>
</evidence>
<comment type="subcellular location">
    <subcellularLocation>
        <location evidence="2">Cytoplasm</location>
    </subcellularLocation>
</comment>
<dbReference type="OrthoDB" id="9789668at2"/>
<dbReference type="KEGG" id="saco:SAME_01996"/>
<dbReference type="EMBL" id="LT906454">
    <property type="protein sequence ID" value="SNV45293.1"/>
    <property type="molecule type" value="Genomic_DNA"/>
</dbReference>
<name>A0A239XGD0_STRAI</name>
<dbReference type="PANTHER" id="PTHR46268:SF6">
    <property type="entry name" value="UNIVERSAL STRESS PROTEIN UP12"/>
    <property type="match status" value="1"/>
</dbReference>
<evidence type="ECO:0000256" key="1">
    <source>
        <dbReference type="ARBA" id="ARBA00008791"/>
    </source>
</evidence>
<dbReference type="AlphaFoldDB" id="A0A239XGD0"/>
<sequence length="150" mass="16484">MSCQYEKILVAIDGSAESELAFEKAVNVAKRNDAALLLTHVIDTRALQSVATFDASVYEKLEREAHDVLNELEEKARAAGLEKVTQIVEFGNPKSLLAIDIPDREGADLIMLGATGLNAFERLLVGSSSEYILRNAKIDILVVRDKEKIL</sequence>
<proteinExistence type="inferred from homology"/>
<feature type="domain" description="UspA" evidence="3">
    <location>
        <begin position="5"/>
        <end position="144"/>
    </location>
</feature>
<keyword evidence="2" id="KW-0963">Cytoplasm</keyword>
<dbReference type="PANTHER" id="PTHR46268">
    <property type="entry name" value="STRESS RESPONSE PROTEIN NHAX"/>
    <property type="match status" value="1"/>
</dbReference>
<comment type="similarity">
    <text evidence="1 2">Belongs to the universal stress protein A family.</text>
</comment>
<dbReference type="InterPro" id="IPR006015">
    <property type="entry name" value="Universal_stress_UspA"/>
</dbReference>
<evidence type="ECO:0000259" key="3">
    <source>
        <dbReference type="Pfam" id="PF00582"/>
    </source>
</evidence>
<protein>
    <recommendedName>
        <fullName evidence="2">Universal stress protein</fullName>
    </recommendedName>
</protein>
<dbReference type="InterPro" id="IPR006016">
    <property type="entry name" value="UspA"/>
</dbReference>
<gene>
    <name evidence="4" type="primary">uspA</name>
    <name evidence="4" type="ORF">SAMEA4504048_01996</name>
</gene>
<dbReference type="RefSeq" id="WP_095123465.1">
    <property type="nucleotide sequence ID" value="NZ_LT906454.1"/>
</dbReference>
<dbReference type="PIRSF" id="PIRSF006276">
    <property type="entry name" value="UspA"/>
    <property type="match status" value="1"/>
</dbReference>
<dbReference type="Pfam" id="PF00582">
    <property type="entry name" value="Usp"/>
    <property type="match status" value="1"/>
</dbReference>
<organism evidence="4 5">
    <name type="scientific">Streptococcus acidominimus</name>
    <dbReference type="NCBI Taxonomy" id="1326"/>
    <lineage>
        <taxon>Bacteria</taxon>
        <taxon>Bacillati</taxon>
        <taxon>Bacillota</taxon>
        <taxon>Bacilli</taxon>
        <taxon>Lactobacillales</taxon>
        <taxon>Streptococcaceae</taxon>
        <taxon>Streptococcus</taxon>
    </lineage>
</organism>
<evidence type="ECO:0000313" key="4">
    <source>
        <dbReference type="EMBL" id="SNV45293.1"/>
    </source>
</evidence>
<dbReference type="GO" id="GO:0005737">
    <property type="term" value="C:cytoplasm"/>
    <property type="evidence" value="ECO:0007669"/>
    <property type="project" value="UniProtKB-SubCell"/>
</dbReference>